<proteinExistence type="inferred from homology"/>
<dbReference type="Pfam" id="PF04321">
    <property type="entry name" value="RmlD_sub_bind"/>
    <property type="match status" value="1"/>
</dbReference>
<dbReference type="SUPFAM" id="SSF51735">
    <property type="entry name" value="NAD(P)-binding Rossmann-fold domains"/>
    <property type="match status" value="1"/>
</dbReference>
<dbReference type="GO" id="GO:0008831">
    <property type="term" value="F:dTDP-4-dehydrorhamnose reductase activity"/>
    <property type="evidence" value="ECO:0007669"/>
    <property type="project" value="UniProtKB-EC"/>
</dbReference>
<dbReference type="EC" id="1.1.1.133" evidence="3 6"/>
<dbReference type="InterPro" id="IPR029903">
    <property type="entry name" value="RmlD-like-bd"/>
</dbReference>
<name>A0ABV8V115_9GAMM</name>
<dbReference type="Gene3D" id="3.90.25.10">
    <property type="entry name" value="UDP-galactose 4-epimerase, domain 1"/>
    <property type="match status" value="1"/>
</dbReference>
<dbReference type="Gene3D" id="3.40.50.720">
    <property type="entry name" value="NAD(P)-binding Rossmann-like Domain"/>
    <property type="match status" value="1"/>
</dbReference>
<evidence type="ECO:0000256" key="5">
    <source>
        <dbReference type="ARBA" id="ARBA00048200"/>
    </source>
</evidence>
<comment type="catalytic activity">
    <reaction evidence="5 6">
        <text>dTDP-beta-L-rhamnose + NADP(+) = dTDP-4-dehydro-beta-L-rhamnose + NADPH + H(+)</text>
        <dbReference type="Rhea" id="RHEA:21796"/>
        <dbReference type="ChEBI" id="CHEBI:15378"/>
        <dbReference type="ChEBI" id="CHEBI:57510"/>
        <dbReference type="ChEBI" id="CHEBI:57783"/>
        <dbReference type="ChEBI" id="CHEBI:58349"/>
        <dbReference type="ChEBI" id="CHEBI:62830"/>
        <dbReference type="EC" id="1.1.1.133"/>
    </reaction>
</comment>
<dbReference type="InterPro" id="IPR036291">
    <property type="entry name" value="NAD(P)-bd_dom_sf"/>
</dbReference>
<dbReference type="PANTHER" id="PTHR10491">
    <property type="entry name" value="DTDP-4-DEHYDRORHAMNOSE REDUCTASE"/>
    <property type="match status" value="1"/>
</dbReference>
<evidence type="ECO:0000256" key="6">
    <source>
        <dbReference type="RuleBase" id="RU364082"/>
    </source>
</evidence>
<sequence>MQIVILGATGQVGQALLSQLPSAYRVLTPSHSEVDFLVPGAISAYLDQSAANLVINCVAYNQVDKAESETALAQRINALAVEEIVNTCARLHIPLVHFSTDYVFPGKPALSTEQPYLEAEAPGPVNFYGQSKYLGEQAALSVPANLVLRVSWVFSEFARNMGQQIANQALQGKILQVATDQFGSPTYAGHIAEVVWALVPELLAGAEGGLYHLSGNEAVSRFQLAQAIVDELILQARVGSAYALVATTQAQWIASTTSPIAQRPNFSALGCAHLAERLGRPLKSWRVGLAALVAGI</sequence>
<accession>A0ABV8V115</accession>
<feature type="domain" description="RmlD-like substrate binding" evidence="7">
    <location>
        <begin position="1"/>
        <end position="294"/>
    </location>
</feature>
<evidence type="ECO:0000259" key="7">
    <source>
        <dbReference type="Pfam" id="PF04321"/>
    </source>
</evidence>
<evidence type="ECO:0000256" key="4">
    <source>
        <dbReference type="ARBA" id="ARBA00017099"/>
    </source>
</evidence>
<evidence type="ECO:0000256" key="3">
    <source>
        <dbReference type="ARBA" id="ARBA00012929"/>
    </source>
</evidence>
<dbReference type="PANTHER" id="PTHR10491:SF4">
    <property type="entry name" value="METHIONINE ADENOSYLTRANSFERASE 2 SUBUNIT BETA"/>
    <property type="match status" value="1"/>
</dbReference>
<evidence type="ECO:0000313" key="9">
    <source>
        <dbReference type="Proteomes" id="UP001595840"/>
    </source>
</evidence>
<dbReference type="EMBL" id="JBHSCX010000003">
    <property type="protein sequence ID" value="MFC4361387.1"/>
    <property type="molecule type" value="Genomic_DNA"/>
</dbReference>
<dbReference type="Proteomes" id="UP001595840">
    <property type="component" value="Unassembled WGS sequence"/>
</dbReference>
<evidence type="ECO:0000256" key="1">
    <source>
        <dbReference type="ARBA" id="ARBA00004781"/>
    </source>
</evidence>
<comment type="function">
    <text evidence="6">Catalyzes the reduction of dTDP-6-deoxy-L-lyxo-4-hexulose to yield dTDP-L-rhamnose.</text>
</comment>
<dbReference type="CDD" id="cd05254">
    <property type="entry name" value="dTDP_HR_like_SDR_e"/>
    <property type="match status" value="1"/>
</dbReference>
<dbReference type="RefSeq" id="WP_290259779.1">
    <property type="nucleotide sequence ID" value="NZ_JAUFQG010000004.1"/>
</dbReference>
<comment type="cofactor">
    <cofactor evidence="6">
        <name>Mg(2+)</name>
        <dbReference type="ChEBI" id="CHEBI:18420"/>
    </cofactor>
    <text evidence="6">Binds 1 Mg(2+) ion per monomer.</text>
</comment>
<dbReference type="InterPro" id="IPR005913">
    <property type="entry name" value="dTDP_dehydrorham_reduct"/>
</dbReference>
<keyword evidence="9" id="KW-1185">Reference proteome</keyword>
<comment type="similarity">
    <text evidence="2 6">Belongs to the dTDP-4-dehydrorhamnose reductase family.</text>
</comment>
<dbReference type="NCBIfam" id="TIGR01214">
    <property type="entry name" value="rmlD"/>
    <property type="match status" value="1"/>
</dbReference>
<organism evidence="8 9">
    <name type="scientific">Simiduia curdlanivorans</name>
    <dbReference type="NCBI Taxonomy" id="1492769"/>
    <lineage>
        <taxon>Bacteria</taxon>
        <taxon>Pseudomonadati</taxon>
        <taxon>Pseudomonadota</taxon>
        <taxon>Gammaproteobacteria</taxon>
        <taxon>Cellvibrionales</taxon>
        <taxon>Cellvibrionaceae</taxon>
        <taxon>Simiduia</taxon>
    </lineage>
</organism>
<evidence type="ECO:0000256" key="2">
    <source>
        <dbReference type="ARBA" id="ARBA00010944"/>
    </source>
</evidence>
<keyword evidence="6 8" id="KW-0560">Oxidoreductase</keyword>
<evidence type="ECO:0000313" key="8">
    <source>
        <dbReference type="EMBL" id="MFC4361387.1"/>
    </source>
</evidence>
<keyword evidence="6" id="KW-0521">NADP</keyword>
<protein>
    <recommendedName>
        <fullName evidence="4 6">dTDP-4-dehydrorhamnose reductase</fullName>
        <ecNumber evidence="3 6">1.1.1.133</ecNumber>
    </recommendedName>
</protein>
<comment type="caution">
    <text evidence="8">The sequence shown here is derived from an EMBL/GenBank/DDBJ whole genome shotgun (WGS) entry which is preliminary data.</text>
</comment>
<reference evidence="9" key="1">
    <citation type="journal article" date="2019" name="Int. J. Syst. Evol. Microbiol.">
        <title>The Global Catalogue of Microorganisms (GCM) 10K type strain sequencing project: providing services to taxonomists for standard genome sequencing and annotation.</title>
        <authorList>
            <consortium name="The Broad Institute Genomics Platform"/>
            <consortium name="The Broad Institute Genome Sequencing Center for Infectious Disease"/>
            <person name="Wu L."/>
            <person name="Ma J."/>
        </authorList>
    </citation>
    <scope>NUCLEOTIDE SEQUENCE [LARGE SCALE GENOMIC DNA]</scope>
    <source>
        <strain evidence="9">CECT 8570</strain>
    </source>
</reference>
<comment type="pathway">
    <text evidence="1 6">Carbohydrate biosynthesis; dTDP-L-rhamnose biosynthesis.</text>
</comment>
<gene>
    <name evidence="8" type="primary">rfbD</name>
    <name evidence="8" type="ORF">ACFOX3_03680</name>
</gene>